<keyword evidence="2" id="KW-1185">Reference proteome</keyword>
<organism evidence="1 2">
    <name type="scientific">Kineosporia babensis</name>
    <dbReference type="NCBI Taxonomy" id="499548"/>
    <lineage>
        <taxon>Bacteria</taxon>
        <taxon>Bacillati</taxon>
        <taxon>Actinomycetota</taxon>
        <taxon>Actinomycetes</taxon>
        <taxon>Kineosporiales</taxon>
        <taxon>Kineosporiaceae</taxon>
        <taxon>Kineosporia</taxon>
    </lineage>
</organism>
<evidence type="ECO:0000313" key="2">
    <source>
        <dbReference type="Proteomes" id="UP001138997"/>
    </source>
</evidence>
<accession>A0A9X1NKZ3</accession>
<dbReference type="RefSeq" id="WP_231449725.1">
    <property type="nucleotide sequence ID" value="NZ_JAJOMB010000035.1"/>
</dbReference>
<gene>
    <name evidence="1" type="ORF">LR394_38875</name>
</gene>
<sequence length="159" mass="16662">MVTGAEIVVGYLIAYAWRKARQVAGRADELVDDGLDACLERLHRAVTDRLGADASLARLEDSAAAAASDLASGPEVVDVSVVPERTRERVRLALLEETETDPAFATVLTDLLGQVQELERRTGHPLASMTASGQGSVAVGGDAGGIVSTGSSSINIQYR</sequence>
<dbReference type="EMBL" id="JAJOMB010000035">
    <property type="protein sequence ID" value="MCD5316877.1"/>
    <property type="molecule type" value="Genomic_DNA"/>
</dbReference>
<evidence type="ECO:0000313" key="1">
    <source>
        <dbReference type="EMBL" id="MCD5316877.1"/>
    </source>
</evidence>
<name>A0A9X1NKZ3_9ACTN</name>
<evidence type="ECO:0008006" key="3">
    <source>
        <dbReference type="Google" id="ProtNLM"/>
    </source>
</evidence>
<reference evidence="1" key="1">
    <citation type="submission" date="2021-11" db="EMBL/GenBank/DDBJ databases">
        <title>Streptomyces corallinus and Kineosporia corallina sp. nov., two new coral-derived marine actinobacteria.</title>
        <authorList>
            <person name="Buangrab K."/>
            <person name="Sutthacheep M."/>
            <person name="Yeemin T."/>
            <person name="Harunari E."/>
            <person name="Igarashi Y."/>
            <person name="Sripreechasak P."/>
            <person name="Kanchanasin P."/>
            <person name="Tanasupawat S."/>
            <person name="Phongsopitanun W."/>
        </authorList>
    </citation>
    <scope>NUCLEOTIDE SEQUENCE</scope>
    <source>
        <strain evidence="1">JCM 31032</strain>
    </source>
</reference>
<protein>
    <recommendedName>
        <fullName evidence="3">Chromosome partitioning protein</fullName>
    </recommendedName>
</protein>
<comment type="caution">
    <text evidence="1">The sequence shown here is derived from an EMBL/GenBank/DDBJ whole genome shotgun (WGS) entry which is preliminary data.</text>
</comment>
<dbReference type="Proteomes" id="UP001138997">
    <property type="component" value="Unassembled WGS sequence"/>
</dbReference>
<proteinExistence type="predicted"/>
<dbReference type="AlphaFoldDB" id="A0A9X1NKZ3"/>